<organism evidence="2 4">
    <name type="scientific">Lentibacillus amyloliquefaciens</name>
    <dbReference type="NCBI Taxonomy" id="1472767"/>
    <lineage>
        <taxon>Bacteria</taxon>
        <taxon>Bacillati</taxon>
        <taxon>Bacillota</taxon>
        <taxon>Bacilli</taxon>
        <taxon>Bacillales</taxon>
        <taxon>Bacillaceae</taxon>
        <taxon>Lentibacillus</taxon>
    </lineage>
</organism>
<evidence type="ECO:0000313" key="3">
    <source>
        <dbReference type="EMBL" id="ALX49746.1"/>
    </source>
</evidence>
<dbReference type="RefSeq" id="WP_068441550.1">
    <property type="nucleotide sequence ID" value="NZ_CP013862.1"/>
</dbReference>
<protein>
    <submittedName>
        <fullName evidence="2">Hydrolase</fullName>
    </submittedName>
</protein>
<dbReference type="InterPro" id="IPR050471">
    <property type="entry name" value="AB_hydrolase"/>
</dbReference>
<keyword evidence="2" id="KW-0378">Hydrolase</keyword>
<reference evidence="2 4" key="1">
    <citation type="submission" date="2016-01" db="EMBL/GenBank/DDBJ databases">
        <title>Complete genome sequence of strain Lentibacillus amyloliquefaciens LAM0015T isolated from saline sediment.</title>
        <authorList>
            <person name="Wang J.-L."/>
            <person name="He M.-X."/>
        </authorList>
    </citation>
    <scope>NUCLEOTIDE SEQUENCE [LARGE SCALE GENOMIC DNA]</scope>
    <source>
        <strain evidence="2 4">LAM0015</strain>
    </source>
</reference>
<dbReference type="SUPFAM" id="SSF53474">
    <property type="entry name" value="alpha/beta-Hydrolases"/>
    <property type="match status" value="1"/>
</dbReference>
<dbReference type="InterPro" id="IPR000073">
    <property type="entry name" value="AB_hydrolase_1"/>
</dbReference>
<dbReference type="EMBL" id="CP013862">
    <property type="protein sequence ID" value="ALX49746.1"/>
    <property type="molecule type" value="Genomic_DNA"/>
</dbReference>
<dbReference type="InterPro" id="IPR029058">
    <property type="entry name" value="AB_hydrolase_fold"/>
</dbReference>
<evidence type="ECO:0000313" key="4">
    <source>
        <dbReference type="Proteomes" id="UP000050331"/>
    </source>
</evidence>
<keyword evidence="4" id="KW-1185">Reference proteome</keyword>
<sequence length="293" mass="33418">MEKIIGTYAVDNQTIEYSIIGKEGVPVLVMHGGHSSCYEEFGYCSLIENGFKIITPSRAGYGKTSKEIGESLSKACDYYVGLLNHLGIEKIHLIAVSAGGPSGLYFASHYPEKVKTLTLQSAVTKEWHTPKDKIYKIAQILFRPSMERITWKLISSMSNLFPEFMFKQMTPSFSKLPYKQIKEKMADEDVDEIRRMNNRQRSGYGFLIDLSQTKEITIKDLEAISCPTLIQHSKHDEAVPLEHAYYAHQQISDSRLCLLDTWGHLIWLGQGSKEVNKKLIEFLLYYSKPFKNT</sequence>
<evidence type="ECO:0000259" key="1">
    <source>
        <dbReference type="Pfam" id="PF00561"/>
    </source>
</evidence>
<dbReference type="Proteomes" id="UP000050331">
    <property type="component" value="Chromosome"/>
</dbReference>
<dbReference type="OrthoDB" id="9773293at2"/>
<dbReference type="KEGG" id="lao:AOX59_02845"/>
<dbReference type="PANTHER" id="PTHR43433:SF5">
    <property type="entry name" value="AB HYDROLASE-1 DOMAIN-CONTAINING PROTEIN"/>
    <property type="match status" value="1"/>
</dbReference>
<dbReference type="PRINTS" id="PR00111">
    <property type="entry name" value="ABHYDROLASE"/>
</dbReference>
<dbReference type="PANTHER" id="PTHR43433">
    <property type="entry name" value="HYDROLASE, ALPHA/BETA FOLD FAMILY PROTEIN"/>
    <property type="match status" value="1"/>
</dbReference>
<feature type="domain" description="AB hydrolase-1" evidence="1">
    <location>
        <begin position="26"/>
        <end position="266"/>
    </location>
</feature>
<gene>
    <name evidence="2" type="ORF">AOX59_02845</name>
    <name evidence="3" type="ORF">AOX59_14895</name>
</gene>
<dbReference type="AlphaFoldDB" id="A0A0U3W395"/>
<dbReference type="STRING" id="1472767.AOX59_02845"/>
<dbReference type="Gene3D" id="3.40.50.1820">
    <property type="entry name" value="alpha/beta hydrolase"/>
    <property type="match status" value="1"/>
</dbReference>
<evidence type="ECO:0000313" key="2">
    <source>
        <dbReference type="EMBL" id="ALX47632.1"/>
    </source>
</evidence>
<name>A0A0U3W395_9BACI</name>
<dbReference type="Pfam" id="PF00561">
    <property type="entry name" value="Abhydrolase_1"/>
    <property type="match status" value="1"/>
</dbReference>
<proteinExistence type="predicted"/>
<dbReference type="GO" id="GO:0016787">
    <property type="term" value="F:hydrolase activity"/>
    <property type="evidence" value="ECO:0007669"/>
    <property type="project" value="UniProtKB-KW"/>
</dbReference>
<accession>A0A0U3W395</accession>
<dbReference type="KEGG" id="lao:AOX59_14895"/>
<dbReference type="EMBL" id="CP013862">
    <property type="protein sequence ID" value="ALX47632.1"/>
    <property type="molecule type" value="Genomic_DNA"/>
</dbReference>